<evidence type="ECO:0000313" key="2">
    <source>
        <dbReference type="Proteomes" id="UP000271889"/>
    </source>
</evidence>
<reference evidence="1 2" key="1">
    <citation type="submission" date="2018-11" db="EMBL/GenBank/DDBJ databases">
        <authorList>
            <consortium name="Pathogen Informatics"/>
        </authorList>
    </citation>
    <scope>NUCLEOTIDE SEQUENCE [LARGE SCALE GENOMIC DNA]</scope>
</reference>
<organism evidence="1 2">
    <name type="scientific">Cylicostephanus goldi</name>
    <name type="common">Nematode worm</name>
    <dbReference type="NCBI Taxonomy" id="71465"/>
    <lineage>
        <taxon>Eukaryota</taxon>
        <taxon>Metazoa</taxon>
        <taxon>Ecdysozoa</taxon>
        <taxon>Nematoda</taxon>
        <taxon>Chromadorea</taxon>
        <taxon>Rhabditida</taxon>
        <taxon>Rhabditina</taxon>
        <taxon>Rhabditomorpha</taxon>
        <taxon>Strongyloidea</taxon>
        <taxon>Strongylidae</taxon>
        <taxon>Cylicostephanus</taxon>
    </lineage>
</organism>
<proteinExistence type="predicted"/>
<sequence>TLSPLRKFSGILRKSSITPPASPTSSPPGSPSWCLWLVSALQGHVFNGEERQKLAYDIEQMSEVEQDIFIEFLKTGVAPSTLENNACKQFVCNTTDLCNALICREPQPYMKKCHRHED</sequence>
<dbReference type="OrthoDB" id="2290221at2759"/>
<dbReference type="Proteomes" id="UP000271889">
    <property type="component" value="Unassembled WGS sequence"/>
</dbReference>
<dbReference type="AlphaFoldDB" id="A0A3P6R6S4"/>
<protein>
    <submittedName>
        <fullName evidence="1">Uncharacterized protein</fullName>
    </submittedName>
</protein>
<dbReference type="EMBL" id="UYRV01009361">
    <property type="protein sequence ID" value="VDK56449.1"/>
    <property type="molecule type" value="Genomic_DNA"/>
</dbReference>
<keyword evidence="2" id="KW-1185">Reference proteome</keyword>
<evidence type="ECO:0000313" key="1">
    <source>
        <dbReference type="EMBL" id="VDK56449.1"/>
    </source>
</evidence>
<gene>
    <name evidence="1" type="ORF">CGOC_LOCUS3659</name>
</gene>
<feature type="non-terminal residue" evidence="1">
    <location>
        <position position="1"/>
    </location>
</feature>
<name>A0A3P6R6S4_CYLGO</name>
<accession>A0A3P6R6S4</accession>